<organism evidence="1 2">
    <name type="scientific">Dictyobacter formicarum</name>
    <dbReference type="NCBI Taxonomy" id="2778368"/>
    <lineage>
        <taxon>Bacteria</taxon>
        <taxon>Bacillati</taxon>
        <taxon>Chloroflexota</taxon>
        <taxon>Ktedonobacteria</taxon>
        <taxon>Ktedonobacterales</taxon>
        <taxon>Dictyobacteraceae</taxon>
        <taxon>Dictyobacter</taxon>
    </lineage>
</organism>
<sequence length="62" mass="7025">MTAHWEQTLDGSQAFVYNKLQCASKREMLQVLEALNGTRARLNHEPSVTYVKNHKSSKCSTS</sequence>
<protein>
    <submittedName>
        <fullName evidence="1">Uncharacterized protein</fullName>
    </submittedName>
</protein>
<proteinExistence type="predicted"/>
<evidence type="ECO:0000313" key="2">
    <source>
        <dbReference type="Proteomes" id="UP000635565"/>
    </source>
</evidence>
<reference evidence="1 2" key="1">
    <citation type="journal article" date="2021" name="Int. J. Syst. Evol. Microbiol.">
        <title>Reticulibacter mediterranei gen. nov., sp. nov., within the new family Reticulibacteraceae fam. nov., and Ktedonospora formicarum gen. nov., sp. nov., Ktedonobacter robiniae sp. nov., Dictyobacter formicarum sp. nov. and Dictyobacter arantiisoli sp. nov., belonging to the class Ktedonobacteria.</title>
        <authorList>
            <person name="Yabe S."/>
            <person name="Zheng Y."/>
            <person name="Wang C.M."/>
            <person name="Sakai Y."/>
            <person name="Abe K."/>
            <person name="Yokota A."/>
            <person name="Donadio S."/>
            <person name="Cavaletti L."/>
            <person name="Monciardini P."/>
        </authorList>
    </citation>
    <scope>NUCLEOTIDE SEQUENCE [LARGE SCALE GENOMIC DNA]</scope>
    <source>
        <strain evidence="1 2">SOSP1-9</strain>
    </source>
</reference>
<evidence type="ECO:0000313" key="1">
    <source>
        <dbReference type="EMBL" id="GHO89075.1"/>
    </source>
</evidence>
<keyword evidence="2" id="KW-1185">Reference proteome</keyword>
<dbReference type="Proteomes" id="UP000635565">
    <property type="component" value="Unassembled WGS sequence"/>
</dbReference>
<comment type="caution">
    <text evidence="1">The sequence shown here is derived from an EMBL/GenBank/DDBJ whole genome shotgun (WGS) entry which is preliminary data.</text>
</comment>
<accession>A0ABQ3VT01</accession>
<name>A0ABQ3VT01_9CHLR</name>
<dbReference type="EMBL" id="BNJJ01000031">
    <property type="protein sequence ID" value="GHO89075.1"/>
    <property type="molecule type" value="Genomic_DNA"/>
</dbReference>
<gene>
    <name evidence="1" type="ORF">KSZ_70810</name>
</gene>